<evidence type="ECO:0000256" key="1">
    <source>
        <dbReference type="ARBA" id="ARBA00005657"/>
    </source>
</evidence>
<evidence type="ECO:0000313" key="4">
    <source>
        <dbReference type="EMBL" id="KAG2330457.1"/>
    </source>
</evidence>
<accession>A0A8X8BD94</accession>
<comment type="similarity">
    <text evidence="1">Belongs to the universal ribosomal protein uS12 family.</text>
</comment>
<dbReference type="GO" id="GO:0005840">
    <property type="term" value="C:ribosome"/>
    <property type="evidence" value="ECO:0007669"/>
    <property type="project" value="UniProtKB-KW"/>
</dbReference>
<keyword evidence="2" id="KW-0689">Ribosomal protein</keyword>
<comment type="caution">
    <text evidence="4">The sequence shown here is derived from an EMBL/GenBank/DDBJ whole genome shotgun (WGS) entry which is preliminary data.</text>
</comment>
<dbReference type="InterPro" id="IPR006032">
    <property type="entry name" value="Ribosomal_uS12"/>
</dbReference>
<name>A0A8X8BD94_BRACI</name>
<dbReference type="GO" id="GO:0003735">
    <property type="term" value="F:structural constituent of ribosome"/>
    <property type="evidence" value="ECO:0007669"/>
    <property type="project" value="InterPro"/>
</dbReference>
<keyword evidence="3" id="KW-0687">Ribonucleoprotein</keyword>
<dbReference type="AlphaFoldDB" id="A0A8X8BD94"/>
<protein>
    <submittedName>
        <fullName evidence="4">Uncharacterized protein</fullName>
    </submittedName>
</protein>
<dbReference type="EMBL" id="JAAMPC010000001">
    <property type="protein sequence ID" value="KAG2330457.1"/>
    <property type="molecule type" value="Genomic_DNA"/>
</dbReference>
<organism evidence="4 5">
    <name type="scientific">Brassica carinata</name>
    <name type="common">Ethiopian mustard</name>
    <name type="synonym">Abyssinian cabbage</name>
    <dbReference type="NCBI Taxonomy" id="52824"/>
    <lineage>
        <taxon>Eukaryota</taxon>
        <taxon>Viridiplantae</taxon>
        <taxon>Streptophyta</taxon>
        <taxon>Embryophyta</taxon>
        <taxon>Tracheophyta</taxon>
        <taxon>Spermatophyta</taxon>
        <taxon>Magnoliopsida</taxon>
        <taxon>eudicotyledons</taxon>
        <taxon>Gunneridae</taxon>
        <taxon>Pentapetalae</taxon>
        <taxon>rosids</taxon>
        <taxon>malvids</taxon>
        <taxon>Brassicales</taxon>
        <taxon>Brassicaceae</taxon>
        <taxon>Brassiceae</taxon>
        <taxon>Brassica</taxon>
    </lineage>
</organism>
<evidence type="ECO:0000313" key="5">
    <source>
        <dbReference type="Proteomes" id="UP000886595"/>
    </source>
</evidence>
<evidence type="ECO:0000256" key="2">
    <source>
        <dbReference type="ARBA" id="ARBA00022980"/>
    </source>
</evidence>
<reference evidence="4 5" key="1">
    <citation type="submission" date="2020-02" db="EMBL/GenBank/DDBJ databases">
        <authorList>
            <person name="Ma Q."/>
            <person name="Huang Y."/>
            <person name="Song X."/>
            <person name="Pei D."/>
        </authorList>
    </citation>
    <scope>NUCLEOTIDE SEQUENCE [LARGE SCALE GENOMIC DNA]</scope>
    <source>
        <strain evidence="4">Sxm20200214</strain>
        <tissue evidence="4">Leaf</tissue>
    </source>
</reference>
<dbReference type="InterPro" id="IPR012340">
    <property type="entry name" value="NA-bd_OB-fold"/>
</dbReference>
<evidence type="ECO:0000256" key="3">
    <source>
        <dbReference type="ARBA" id="ARBA00023274"/>
    </source>
</evidence>
<dbReference type="GO" id="GO:0006412">
    <property type="term" value="P:translation"/>
    <property type="evidence" value="ECO:0007669"/>
    <property type="project" value="InterPro"/>
</dbReference>
<dbReference type="GO" id="GO:1990904">
    <property type="term" value="C:ribonucleoprotein complex"/>
    <property type="evidence" value="ECO:0007669"/>
    <property type="project" value="UniProtKB-KW"/>
</dbReference>
<dbReference type="Proteomes" id="UP000886595">
    <property type="component" value="Unassembled WGS sequence"/>
</dbReference>
<gene>
    <name evidence="4" type="ORF">Bca52824_001637</name>
</gene>
<dbReference type="Pfam" id="PF00164">
    <property type="entry name" value="Ribosom_S12_S23"/>
    <property type="match status" value="1"/>
</dbReference>
<proteinExistence type="inferred from homology"/>
<sequence>MSLTFVYPSRISGKNSVPVDREILKKNVAVISGFRHKGHAVGNIPGVRYKVVKVSGVSISALYK</sequence>
<keyword evidence="5" id="KW-1185">Reference proteome</keyword>
<dbReference type="Gene3D" id="2.40.50.140">
    <property type="entry name" value="Nucleic acid-binding proteins"/>
    <property type="match status" value="1"/>
</dbReference>